<reference evidence="4 5" key="1">
    <citation type="submission" date="2019-01" db="EMBL/GenBank/DDBJ databases">
        <title>Agromyces.</title>
        <authorList>
            <person name="Li J."/>
        </authorList>
    </citation>
    <scope>NUCLEOTIDE SEQUENCE [LARGE SCALE GENOMIC DNA]</scope>
    <source>
        <strain evidence="4 5">DSM 23870</strain>
    </source>
</reference>
<dbReference type="InterPro" id="IPR028098">
    <property type="entry name" value="Glyco_trans_4-like_N"/>
</dbReference>
<dbReference type="EMBL" id="SDPM01000002">
    <property type="protein sequence ID" value="RXZ87372.1"/>
    <property type="molecule type" value="Genomic_DNA"/>
</dbReference>
<dbReference type="Proteomes" id="UP000292686">
    <property type="component" value="Unassembled WGS sequence"/>
</dbReference>
<dbReference type="Gene3D" id="3.40.50.2000">
    <property type="entry name" value="Glycogen Phosphorylase B"/>
    <property type="match status" value="2"/>
</dbReference>
<accession>A0A4Q2MBH7</accession>
<dbReference type="OrthoDB" id="9801609at2"/>
<keyword evidence="1" id="KW-0328">Glycosyltransferase</keyword>
<name>A0A4Q2MBH7_9MICO</name>
<evidence type="ECO:0000256" key="1">
    <source>
        <dbReference type="ARBA" id="ARBA00022676"/>
    </source>
</evidence>
<keyword evidence="2 4" id="KW-0808">Transferase</keyword>
<feature type="domain" description="Glycosyltransferase subfamily 4-like N-terminal" evidence="3">
    <location>
        <begin position="32"/>
        <end position="186"/>
    </location>
</feature>
<dbReference type="PANTHER" id="PTHR46401:SF2">
    <property type="entry name" value="GLYCOSYLTRANSFERASE WBBK-RELATED"/>
    <property type="match status" value="1"/>
</dbReference>
<proteinExistence type="predicted"/>
<dbReference type="PANTHER" id="PTHR46401">
    <property type="entry name" value="GLYCOSYLTRANSFERASE WBBK-RELATED"/>
    <property type="match status" value="1"/>
</dbReference>
<dbReference type="SUPFAM" id="SSF53756">
    <property type="entry name" value="UDP-Glycosyltransferase/glycogen phosphorylase"/>
    <property type="match status" value="1"/>
</dbReference>
<evidence type="ECO:0000259" key="3">
    <source>
        <dbReference type="Pfam" id="PF13439"/>
    </source>
</evidence>
<evidence type="ECO:0000313" key="5">
    <source>
        <dbReference type="Proteomes" id="UP000292686"/>
    </source>
</evidence>
<dbReference type="Pfam" id="PF13439">
    <property type="entry name" value="Glyco_transf_4"/>
    <property type="match status" value="1"/>
</dbReference>
<evidence type="ECO:0000313" key="4">
    <source>
        <dbReference type="EMBL" id="RXZ87372.1"/>
    </source>
</evidence>
<protein>
    <submittedName>
        <fullName evidence="4">Glycosyltransferase family 1 protein</fullName>
    </submittedName>
</protein>
<evidence type="ECO:0000256" key="2">
    <source>
        <dbReference type="ARBA" id="ARBA00022679"/>
    </source>
</evidence>
<dbReference type="GO" id="GO:0016757">
    <property type="term" value="F:glycosyltransferase activity"/>
    <property type="evidence" value="ECO:0007669"/>
    <property type="project" value="UniProtKB-KW"/>
</dbReference>
<organism evidence="4 5">
    <name type="scientific">Agromyces atrinae</name>
    <dbReference type="NCBI Taxonomy" id="592376"/>
    <lineage>
        <taxon>Bacteria</taxon>
        <taxon>Bacillati</taxon>
        <taxon>Actinomycetota</taxon>
        <taxon>Actinomycetes</taxon>
        <taxon>Micrococcales</taxon>
        <taxon>Microbacteriaceae</taxon>
        <taxon>Agromyces</taxon>
    </lineage>
</organism>
<dbReference type="AlphaFoldDB" id="A0A4Q2MBH7"/>
<comment type="caution">
    <text evidence="4">The sequence shown here is derived from an EMBL/GenBank/DDBJ whole genome shotgun (WGS) entry which is preliminary data.</text>
</comment>
<gene>
    <name evidence="4" type="ORF">ESP50_05485</name>
</gene>
<keyword evidence="5" id="KW-1185">Reference proteome</keyword>
<sequence>MEDARQTGGRRMTTLRVVVDSVLTPDSPALARYTADLTRALIATAPDGCDVAGIVAASTAAEIASVEERIPGLADLYRTTLPRREVMAAWQLGLGSSPGGGMIHSPSLFAPFRKHDRASGDQVVVTVHDLLAWTRTDLLPATVVAWQRASLKRARKHADAFVVPTHALAEQLDDLAGVGSRIRVIPSAPRDGLAVTDDGDERRARLGLRSDYVAVTGPVDVVRTALDAAELRGVAIVALDAPQRTADEAGDETSGATDPGPLDAADHAAVLAGARAFIAADRDDLSGTALIEAFALEVPVLHADTAALLEVAGEAGAAFADADSLAALLSAVVDDAEFTERLRVAGADRARAFSWRETAWRVWQLHADL</sequence>